<reference evidence="1 2" key="1">
    <citation type="submission" date="2014-04" db="EMBL/GenBank/DDBJ databases">
        <title>A comprehensive comparison of genomes of Erythrobacter spp. strains.</title>
        <authorList>
            <person name="Zheng Q."/>
        </authorList>
    </citation>
    <scope>NUCLEOTIDE SEQUENCE [LARGE SCALE GENOMIC DNA]</scope>
    <source>
        <strain evidence="1 2">DSM 6997</strain>
    </source>
</reference>
<name>A0A074MVD4_ERYLO</name>
<protein>
    <submittedName>
        <fullName evidence="1">Uncharacterized protein</fullName>
    </submittedName>
</protein>
<dbReference type="EMBL" id="JMIW01000005">
    <property type="protein sequence ID" value="KEO89557.1"/>
    <property type="molecule type" value="Genomic_DNA"/>
</dbReference>
<dbReference type="RefSeq" id="WP_034960680.1">
    <property type="nucleotide sequence ID" value="NZ_JMIW01000005.1"/>
</dbReference>
<gene>
    <name evidence="1" type="ORF">EH31_13010</name>
</gene>
<organism evidence="1 2">
    <name type="scientific">Erythrobacter longus</name>
    <dbReference type="NCBI Taxonomy" id="1044"/>
    <lineage>
        <taxon>Bacteria</taxon>
        <taxon>Pseudomonadati</taxon>
        <taxon>Pseudomonadota</taxon>
        <taxon>Alphaproteobacteria</taxon>
        <taxon>Sphingomonadales</taxon>
        <taxon>Erythrobacteraceae</taxon>
        <taxon>Erythrobacter/Porphyrobacter group</taxon>
        <taxon>Erythrobacter</taxon>
    </lineage>
</organism>
<accession>A0A074MVD4</accession>
<dbReference type="OrthoDB" id="7433415at2"/>
<comment type="caution">
    <text evidence="1">The sequence shown here is derived from an EMBL/GenBank/DDBJ whole genome shotgun (WGS) entry which is preliminary data.</text>
</comment>
<sequence>MTRRTVSDNANTIVNTSITNDATGVPMNALQDDDQRWLETVLASLKGRSREAQQALIKALEDGPTITQPQITEQYPLTRSRLWKTAPPSHNPKSPSNIPLPAPKISLAVAFLVLLGAR</sequence>
<evidence type="ECO:0000313" key="1">
    <source>
        <dbReference type="EMBL" id="KEO89557.1"/>
    </source>
</evidence>
<evidence type="ECO:0000313" key="2">
    <source>
        <dbReference type="Proteomes" id="UP000027647"/>
    </source>
</evidence>
<keyword evidence="2" id="KW-1185">Reference proteome</keyword>
<dbReference type="Proteomes" id="UP000027647">
    <property type="component" value="Unassembled WGS sequence"/>
</dbReference>
<proteinExistence type="predicted"/>
<dbReference type="AlphaFoldDB" id="A0A074MVD4"/>
<dbReference type="STRING" id="1044.EH31_13010"/>